<organism evidence="2">
    <name type="scientific">Anguilla anguilla</name>
    <name type="common">European freshwater eel</name>
    <name type="synonym">Muraena anguilla</name>
    <dbReference type="NCBI Taxonomy" id="7936"/>
    <lineage>
        <taxon>Eukaryota</taxon>
        <taxon>Metazoa</taxon>
        <taxon>Chordata</taxon>
        <taxon>Craniata</taxon>
        <taxon>Vertebrata</taxon>
        <taxon>Euteleostomi</taxon>
        <taxon>Actinopterygii</taxon>
        <taxon>Neopterygii</taxon>
        <taxon>Teleostei</taxon>
        <taxon>Anguilliformes</taxon>
        <taxon>Anguillidae</taxon>
        <taxon>Anguilla</taxon>
    </lineage>
</organism>
<dbReference type="EMBL" id="GBXM01028755">
    <property type="protein sequence ID" value="JAH79822.1"/>
    <property type="molecule type" value="Transcribed_RNA"/>
</dbReference>
<name>A0A0E9VP39_ANGAN</name>
<accession>A0A0E9VP39</accession>
<proteinExistence type="predicted"/>
<sequence length="24" mass="2817">MFPPSPRDCQRARAQSQSVSWLRL</sequence>
<evidence type="ECO:0000256" key="1">
    <source>
        <dbReference type="SAM" id="MobiDB-lite"/>
    </source>
</evidence>
<dbReference type="AlphaFoldDB" id="A0A0E9VP39"/>
<protein>
    <submittedName>
        <fullName evidence="2">Uncharacterized protein</fullName>
    </submittedName>
</protein>
<feature type="region of interest" description="Disordered" evidence="1">
    <location>
        <begin position="1"/>
        <end position="24"/>
    </location>
</feature>
<reference evidence="2" key="2">
    <citation type="journal article" date="2015" name="Fish Shellfish Immunol.">
        <title>Early steps in the European eel (Anguilla anguilla)-Vibrio vulnificus interaction in the gills: Role of the RtxA13 toxin.</title>
        <authorList>
            <person name="Callol A."/>
            <person name="Pajuelo D."/>
            <person name="Ebbesson L."/>
            <person name="Teles M."/>
            <person name="MacKenzie S."/>
            <person name="Amaro C."/>
        </authorList>
    </citation>
    <scope>NUCLEOTIDE SEQUENCE</scope>
</reference>
<feature type="compositionally biased region" description="Polar residues" evidence="1">
    <location>
        <begin position="13"/>
        <end position="24"/>
    </location>
</feature>
<evidence type="ECO:0000313" key="2">
    <source>
        <dbReference type="EMBL" id="JAH79822.1"/>
    </source>
</evidence>
<reference evidence="2" key="1">
    <citation type="submission" date="2014-11" db="EMBL/GenBank/DDBJ databases">
        <authorList>
            <person name="Amaro Gonzalez C."/>
        </authorList>
    </citation>
    <scope>NUCLEOTIDE SEQUENCE</scope>
</reference>